<evidence type="ECO:0000259" key="5">
    <source>
        <dbReference type="Pfam" id="PF07992"/>
    </source>
</evidence>
<dbReference type="OrthoDB" id="230580at2"/>
<dbReference type="AlphaFoldDB" id="A0A1Q2HRP8"/>
<keyword evidence="7" id="KW-1185">Reference proteome</keyword>
<evidence type="ECO:0000256" key="1">
    <source>
        <dbReference type="ARBA" id="ARBA00001974"/>
    </source>
</evidence>
<dbReference type="PANTHER" id="PTHR43014:SF4">
    <property type="entry name" value="PYRIDINE NUCLEOTIDE-DISULFIDE OXIDOREDUCTASE RCLA-RELATED"/>
    <property type="match status" value="1"/>
</dbReference>
<dbReference type="InterPro" id="IPR036188">
    <property type="entry name" value="FAD/NAD-bd_sf"/>
</dbReference>
<dbReference type="InterPro" id="IPR023753">
    <property type="entry name" value="FAD/NAD-binding_dom"/>
</dbReference>
<evidence type="ECO:0000313" key="6">
    <source>
        <dbReference type="EMBL" id="AQQ10138.1"/>
    </source>
</evidence>
<keyword evidence="6" id="KW-0560">Oxidoreductase</keyword>
<sequence length="475" mass="51120">MTEKDAVIIGSGSGGLSALRQIKNATDNYLVIDPGPLGTKCARVGCMPSKALIKAANDFHRRHKFQSEGISGAENLSINPDAVMEYVRGMRDKFAGNMETVTRKLAGDKLIEAKAKILAPDMVEAGGEKIKTKSIVIAAGASPLVPGPWREFGERVLTSETIFEQKQIPKKIAVIGLGVIGLELGQALSRIGVEAVGFDMKETLGGISDESVKKRAIEAVSKDFPIHLGEAAKLTSTKDCKITVCYGDHCDCYDAVLAAMGVSPNIEGLGLENLGVELNERGLPNFNPRTAQIADLPVFIAGDVNGCRPILHEALDEGFIAGKNAAAGKQDCFCRRVPLRIVFSDPQIAAVGYMREELESTGREFVVGREDFSDQARAALEQNNKGLLHIYADKQTARFLGAEMAIPGAEHIAHQLAVAAQNQMTVFEMLQSPFYHPVLEEGLRSALRNAASKLKDKHNQPELLVCGSCPESPLC</sequence>
<dbReference type="GO" id="GO:0004148">
    <property type="term" value="F:dihydrolipoyl dehydrogenase (NADH) activity"/>
    <property type="evidence" value="ECO:0007669"/>
    <property type="project" value="UniProtKB-EC"/>
</dbReference>
<dbReference type="GO" id="GO:0003955">
    <property type="term" value="F:NAD(P)H dehydrogenase (quinone) activity"/>
    <property type="evidence" value="ECO:0007669"/>
    <property type="project" value="TreeGrafter"/>
</dbReference>
<feature type="domain" description="Pyridine nucleotide-disulphide oxidoreductase dimerisation" evidence="4">
    <location>
        <begin position="340"/>
        <end position="445"/>
    </location>
</feature>
<keyword evidence="3" id="KW-0274">FAD</keyword>
<dbReference type="Gene3D" id="3.50.50.60">
    <property type="entry name" value="FAD/NAD(P)-binding domain"/>
    <property type="match status" value="2"/>
</dbReference>
<protein>
    <submittedName>
        <fullName evidence="6">Dihydrolipoyl dehydrogenase</fullName>
        <ecNumber evidence="6">1.8.1.4</ecNumber>
    </submittedName>
</protein>
<dbReference type="NCBIfam" id="NF004939">
    <property type="entry name" value="PRK06292.1-1"/>
    <property type="match status" value="1"/>
</dbReference>
<dbReference type="SUPFAM" id="SSF55424">
    <property type="entry name" value="FAD/NAD-linked reductases, dimerisation (C-terminal) domain"/>
    <property type="match status" value="1"/>
</dbReference>
<comment type="cofactor">
    <cofactor evidence="1">
        <name>FAD</name>
        <dbReference type="ChEBI" id="CHEBI:57692"/>
    </cofactor>
</comment>
<evidence type="ECO:0000256" key="3">
    <source>
        <dbReference type="ARBA" id="ARBA00022827"/>
    </source>
</evidence>
<dbReference type="PRINTS" id="PR00368">
    <property type="entry name" value="FADPNR"/>
</dbReference>
<dbReference type="SUPFAM" id="SSF51905">
    <property type="entry name" value="FAD/NAD(P)-binding domain"/>
    <property type="match status" value="1"/>
</dbReference>
<organism evidence="6 7">
    <name type="scientific">Sedimentisphaera cyanobacteriorum</name>
    <dbReference type="NCBI Taxonomy" id="1940790"/>
    <lineage>
        <taxon>Bacteria</taxon>
        <taxon>Pseudomonadati</taxon>
        <taxon>Planctomycetota</taxon>
        <taxon>Phycisphaerae</taxon>
        <taxon>Sedimentisphaerales</taxon>
        <taxon>Sedimentisphaeraceae</taxon>
        <taxon>Sedimentisphaera</taxon>
    </lineage>
</organism>
<dbReference type="Proteomes" id="UP000188273">
    <property type="component" value="Chromosome"/>
</dbReference>
<dbReference type="InterPro" id="IPR004099">
    <property type="entry name" value="Pyr_nucl-diS_OxRdtase_dimer"/>
</dbReference>
<dbReference type="Pfam" id="PF02852">
    <property type="entry name" value="Pyr_redox_dim"/>
    <property type="match status" value="1"/>
</dbReference>
<evidence type="ECO:0000256" key="2">
    <source>
        <dbReference type="ARBA" id="ARBA00022630"/>
    </source>
</evidence>
<gene>
    <name evidence="6" type="primary">lpd</name>
    <name evidence="6" type="ORF">L21SP3_01964</name>
</gene>
<dbReference type="Gene3D" id="3.30.390.30">
    <property type="match status" value="1"/>
</dbReference>
<dbReference type="Pfam" id="PF07992">
    <property type="entry name" value="Pyr_redox_2"/>
    <property type="match status" value="1"/>
</dbReference>
<dbReference type="InterPro" id="IPR016156">
    <property type="entry name" value="FAD/NAD-linked_Rdtase_dimer_sf"/>
</dbReference>
<dbReference type="EMBL" id="CP019633">
    <property type="protein sequence ID" value="AQQ10138.1"/>
    <property type="molecule type" value="Genomic_DNA"/>
</dbReference>
<dbReference type="RefSeq" id="WP_077541068.1">
    <property type="nucleotide sequence ID" value="NZ_CP019633.1"/>
</dbReference>
<dbReference type="PANTHER" id="PTHR43014">
    <property type="entry name" value="MERCURIC REDUCTASE"/>
    <property type="match status" value="1"/>
</dbReference>
<proteinExistence type="predicted"/>
<accession>A0A1Q2HRP8</accession>
<evidence type="ECO:0000259" key="4">
    <source>
        <dbReference type="Pfam" id="PF02852"/>
    </source>
</evidence>
<dbReference type="GO" id="GO:0050660">
    <property type="term" value="F:flavin adenine dinucleotide binding"/>
    <property type="evidence" value="ECO:0007669"/>
    <property type="project" value="TreeGrafter"/>
</dbReference>
<dbReference type="STRING" id="1940790.L21SP3_01964"/>
<dbReference type="KEGG" id="pbu:L21SP3_01964"/>
<reference evidence="7" key="1">
    <citation type="submission" date="2017-02" db="EMBL/GenBank/DDBJ databases">
        <title>Comparative genomics and description of representatives of a novel lineage of planctomycetes thriving in anoxic sediments.</title>
        <authorList>
            <person name="Spring S."/>
            <person name="Bunk B."/>
            <person name="Sproer C."/>
            <person name="Klenk H.-P."/>
        </authorList>
    </citation>
    <scope>NUCLEOTIDE SEQUENCE [LARGE SCALE GENOMIC DNA]</scope>
    <source>
        <strain evidence="7">L21-RPul-D3</strain>
    </source>
</reference>
<feature type="domain" description="FAD/NAD(P)-binding" evidence="5">
    <location>
        <begin position="5"/>
        <end position="316"/>
    </location>
</feature>
<dbReference type="EC" id="1.8.1.4" evidence="6"/>
<name>A0A1Q2HRP8_9BACT</name>
<dbReference type="PRINTS" id="PR00411">
    <property type="entry name" value="PNDRDTASEI"/>
</dbReference>
<evidence type="ECO:0000313" key="7">
    <source>
        <dbReference type="Proteomes" id="UP000188273"/>
    </source>
</evidence>
<keyword evidence="2" id="KW-0285">Flavoprotein</keyword>